<dbReference type="Proteomes" id="UP000198680">
    <property type="component" value="Unassembled WGS sequence"/>
</dbReference>
<feature type="domain" description="ATP-citrate synthase/succinyl-CoA ligase C-terminal" evidence="1">
    <location>
        <begin position="333"/>
        <end position="487"/>
    </location>
</feature>
<dbReference type="PANTHER" id="PTHR11117:SF24">
    <property type="entry name" value="PROTEIN FDRA"/>
    <property type="match status" value="1"/>
</dbReference>
<sequence length="495" mass="48879">MTAAPVRHVSLRSGVYADSVRLMQVSRDVGAREGVTAVLVAMATPLNLELAAGMGLAPDETASGDQLLVAVTAEDDDALAAAVAAVDAALAARERAAGPAQTVPLRTIGAGLSALDTDGPALAVVSVPGPYAVAEAADAIAAGRSVLVFSDGVPVESEVALKRAAHDAGVLVMGPDCGTAIVSGLALGFANVVRRGPVGLVAASGTGAQQVSCLLDTAGVGVSHVLGVGGRDLSEAVGGLATLDALALLDADPATERVLLVSKPPAPSVASAVAEAAAELSVPVRSAALSPATPDLTAAVEGLLAEMGVAVPEWPSRTSTRTAAPGAVLKGFYAGGTLADEAMLLAAPVLGDIRSNTPLRPELGLVVDPSAPDLSARGHVVVDFGDDALTVGRAHPMIDPTLRLEALARVAASGEPAVVLMDVVLGHGADPDPAATLAPALRAAGLPAVVALVGTEADPQGWSRQADALAAAGAHVFASNAQATRHALDLLGAAR</sequence>
<dbReference type="GO" id="GO:0004775">
    <property type="term" value="F:succinate-CoA ligase (ADP-forming) activity"/>
    <property type="evidence" value="ECO:0007669"/>
    <property type="project" value="TreeGrafter"/>
</dbReference>
<dbReference type="GO" id="GO:0006099">
    <property type="term" value="P:tricarboxylic acid cycle"/>
    <property type="evidence" value="ECO:0007669"/>
    <property type="project" value="TreeGrafter"/>
</dbReference>
<dbReference type="RefSeq" id="WP_091221377.1">
    <property type="nucleotide sequence ID" value="NZ_FNHE01000009.1"/>
</dbReference>
<dbReference type="InterPro" id="IPR005811">
    <property type="entry name" value="SUCC_ACL_C"/>
</dbReference>
<evidence type="ECO:0000313" key="2">
    <source>
        <dbReference type="EMBL" id="SDM88909.1"/>
    </source>
</evidence>
<dbReference type="GO" id="GO:0005829">
    <property type="term" value="C:cytosol"/>
    <property type="evidence" value="ECO:0007669"/>
    <property type="project" value="TreeGrafter"/>
</dbReference>
<dbReference type="Pfam" id="PF00549">
    <property type="entry name" value="Ligase_CoA"/>
    <property type="match status" value="1"/>
</dbReference>
<gene>
    <name evidence="2" type="ORF">SAMN05660642_03562</name>
</gene>
<keyword evidence="3" id="KW-1185">Reference proteome</keyword>
<evidence type="ECO:0000313" key="3">
    <source>
        <dbReference type="Proteomes" id="UP000198680"/>
    </source>
</evidence>
<dbReference type="InterPro" id="IPR016102">
    <property type="entry name" value="Succinyl-CoA_synth-like"/>
</dbReference>
<dbReference type="EMBL" id="FNHE01000009">
    <property type="protein sequence ID" value="SDM88909.1"/>
    <property type="molecule type" value="Genomic_DNA"/>
</dbReference>
<reference evidence="3" key="1">
    <citation type="submission" date="2016-10" db="EMBL/GenBank/DDBJ databases">
        <authorList>
            <person name="Varghese N."/>
            <person name="Submissions S."/>
        </authorList>
    </citation>
    <scope>NUCLEOTIDE SEQUENCE [LARGE SCALE GENOMIC DNA]</scope>
    <source>
        <strain evidence="3">DSM 45419</strain>
    </source>
</reference>
<dbReference type="AlphaFoldDB" id="A0A1G9WWV1"/>
<protein>
    <submittedName>
        <fullName evidence="2">FdrA protein</fullName>
    </submittedName>
</protein>
<accession>A0A1G9WWV1</accession>
<dbReference type="GO" id="GO:0004776">
    <property type="term" value="F:succinate-CoA ligase (GDP-forming) activity"/>
    <property type="evidence" value="ECO:0007669"/>
    <property type="project" value="TreeGrafter"/>
</dbReference>
<dbReference type="Gene3D" id="3.40.50.261">
    <property type="entry name" value="Succinyl-CoA synthetase domains"/>
    <property type="match status" value="2"/>
</dbReference>
<proteinExistence type="predicted"/>
<evidence type="ECO:0000259" key="1">
    <source>
        <dbReference type="Pfam" id="PF00549"/>
    </source>
</evidence>
<dbReference type="OrthoDB" id="5580580at2"/>
<dbReference type="PANTHER" id="PTHR11117">
    <property type="entry name" value="SUCCINYL-COA LIGASE SUBUNIT ALPHA"/>
    <property type="match status" value="1"/>
</dbReference>
<organism evidence="2 3">
    <name type="scientific">Geodermatophilus siccatus</name>
    <dbReference type="NCBI Taxonomy" id="1137991"/>
    <lineage>
        <taxon>Bacteria</taxon>
        <taxon>Bacillati</taxon>
        <taxon>Actinomycetota</taxon>
        <taxon>Actinomycetes</taxon>
        <taxon>Geodermatophilales</taxon>
        <taxon>Geodermatophilaceae</taxon>
        <taxon>Geodermatophilus</taxon>
    </lineage>
</organism>
<dbReference type="GO" id="GO:0009361">
    <property type="term" value="C:succinate-CoA ligase complex (ADP-forming)"/>
    <property type="evidence" value="ECO:0007669"/>
    <property type="project" value="TreeGrafter"/>
</dbReference>
<name>A0A1G9WWV1_9ACTN</name>
<dbReference type="SUPFAM" id="SSF52210">
    <property type="entry name" value="Succinyl-CoA synthetase domains"/>
    <property type="match status" value="2"/>
</dbReference>
<dbReference type="STRING" id="1137991.SAMN05660642_03562"/>
<dbReference type="Gene3D" id="3.40.50.720">
    <property type="entry name" value="NAD(P)-binding Rossmann-like Domain"/>
    <property type="match status" value="1"/>
</dbReference>